<reference evidence="2" key="1">
    <citation type="submission" date="2021-01" db="EMBL/GenBank/DDBJ databases">
        <title>Deciphering the adaptive evolutionary patterns associated with biogeogrpahic diversity in the finger millet blast pathogen Magnaporthe oryzae in Eastern Africa.</title>
        <authorList>
            <person name="Onyema G."/>
            <person name="Shittu T.A."/>
            <person name="Dodsworth S."/>
            <person name="Devilliers S."/>
            <person name="Muthumeenakshi S."/>
            <person name="Sreenivasaprasad S."/>
        </authorList>
    </citation>
    <scope>NUCLEOTIDE SEQUENCE</scope>
    <source>
        <strain evidence="2">D15/s37</strain>
    </source>
</reference>
<evidence type="ECO:0000313" key="2">
    <source>
        <dbReference type="EMBL" id="KAI6299294.1"/>
    </source>
</evidence>
<evidence type="ECO:0000256" key="1">
    <source>
        <dbReference type="SAM" id="MobiDB-lite"/>
    </source>
</evidence>
<keyword evidence="3" id="KW-1185">Reference proteome</keyword>
<gene>
    <name evidence="2" type="ORF">MCOR33_004762</name>
</gene>
<name>A0ABQ8NPH2_PYRGI</name>
<organism evidence="2 3">
    <name type="scientific">Pyricularia grisea</name>
    <name type="common">Crabgrass-specific blast fungus</name>
    <name type="synonym">Magnaporthe grisea</name>
    <dbReference type="NCBI Taxonomy" id="148305"/>
    <lineage>
        <taxon>Eukaryota</taxon>
        <taxon>Fungi</taxon>
        <taxon>Dikarya</taxon>
        <taxon>Ascomycota</taxon>
        <taxon>Pezizomycotina</taxon>
        <taxon>Sordariomycetes</taxon>
        <taxon>Sordariomycetidae</taxon>
        <taxon>Magnaporthales</taxon>
        <taxon>Pyriculariaceae</taxon>
        <taxon>Pyricularia</taxon>
    </lineage>
</organism>
<protein>
    <submittedName>
        <fullName evidence="2">Uncharacterized protein</fullName>
    </submittedName>
</protein>
<comment type="caution">
    <text evidence="2">The sequence shown here is derived from an EMBL/GenBank/DDBJ whole genome shotgun (WGS) entry which is preliminary data.</text>
</comment>
<feature type="region of interest" description="Disordered" evidence="1">
    <location>
        <begin position="1"/>
        <end position="83"/>
    </location>
</feature>
<sequence>MVYEHSAEFPKVREHRTEQLPAPYENSAKLPKVREHRREPLPAPYEHSAQPPKVREHRTKPLPVAFEDGTGLPKVREHSSVISGDRSEQTFFLNRIEWEGFLPDIGAAEHSTAGFRQFVALKRHSPELCMDK</sequence>
<feature type="compositionally biased region" description="Basic and acidic residues" evidence="1">
    <location>
        <begin position="1"/>
        <end position="18"/>
    </location>
</feature>
<accession>A0ABQ8NPH2</accession>
<dbReference type="Proteomes" id="UP001059893">
    <property type="component" value="Unassembled WGS sequence"/>
</dbReference>
<dbReference type="EMBL" id="JABSND010000072">
    <property type="protein sequence ID" value="KAI6299294.1"/>
    <property type="molecule type" value="Genomic_DNA"/>
</dbReference>
<evidence type="ECO:0000313" key="3">
    <source>
        <dbReference type="Proteomes" id="UP001059893"/>
    </source>
</evidence>
<proteinExistence type="predicted"/>